<protein>
    <submittedName>
        <fullName evidence="3">Uncharacterized protein</fullName>
    </submittedName>
</protein>
<dbReference type="OrthoDB" id="1708389at2759"/>
<dbReference type="PANTHER" id="PTHR38694:SF1">
    <property type="entry name" value="PEROXIN DOMAIN-CONTAINING PROTEIN"/>
    <property type="match status" value="1"/>
</dbReference>
<dbReference type="EMBL" id="AZGY01000006">
    <property type="protein sequence ID" value="KZZ97714.1"/>
    <property type="molecule type" value="Genomic_DNA"/>
</dbReference>
<reference evidence="3 4" key="1">
    <citation type="journal article" date="2016" name="Genome Biol. Evol.">
        <title>Divergent and convergent evolution of fungal pathogenicity.</title>
        <authorList>
            <person name="Shang Y."/>
            <person name="Xiao G."/>
            <person name="Zheng P."/>
            <person name="Cen K."/>
            <person name="Zhan S."/>
            <person name="Wang C."/>
        </authorList>
    </citation>
    <scope>NUCLEOTIDE SEQUENCE [LARGE SCALE GENOMIC DNA]</scope>
    <source>
        <strain evidence="3 4">RCEF 2490</strain>
    </source>
</reference>
<keyword evidence="2" id="KW-0472">Membrane</keyword>
<dbReference type="Pfam" id="PF11696">
    <property type="entry name" value="DUF3292"/>
    <property type="match status" value="1"/>
</dbReference>
<evidence type="ECO:0000313" key="4">
    <source>
        <dbReference type="Proteomes" id="UP000078544"/>
    </source>
</evidence>
<gene>
    <name evidence="3" type="ORF">AAL_03678</name>
</gene>
<dbReference type="AlphaFoldDB" id="A0A168DG93"/>
<dbReference type="Proteomes" id="UP000078544">
    <property type="component" value="Unassembled WGS sequence"/>
</dbReference>
<dbReference type="PANTHER" id="PTHR38694">
    <property type="entry name" value="CONSERVED EXPRESSED PROTEIN"/>
    <property type="match status" value="1"/>
</dbReference>
<dbReference type="STRING" id="1081109.A0A168DG93"/>
<proteinExistence type="predicted"/>
<organism evidence="3 4">
    <name type="scientific">Moelleriella libera RCEF 2490</name>
    <dbReference type="NCBI Taxonomy" id="1081109"/>
    <lineage>
        <taxon>Eukaryota</taxon>
        <taxon>Fungi</taxon>
        <taxon>Dikarya</taxon>
        <taxon>Ascomycota</taxon>
        <taxon>Pezizomycotina</taxon>
        <taxon>Sordariomycetes</taxon>
        <taxon>Hypocreomycetidae</taxon>
        <taxon>Hypocreales</taxon>
        <taxon>Clavicipitaceae</taxon>
        <taxon>Moelleriella</taxon>
    </lineage>
</organism>
<comment type="caution">
    <text evidence="3">The sequence shown here is derived from an EMBL/GenBank/DDBJ whole genome shotgun (WGS) entry which is preliminary data.</text>
</comment>
<feature type="region of interest" description="Disordered" evidence="1">
    <location>
        <begin position="439"/>
        <end position="459"/>
    </location>
</feature>
<feature type="transmembrane region" description="Helical" evidence="2">
    <location>
        <begin position="169"/>
        <end position="198"/>
    </location>
</feature>
<keyword evidence="2" id="KW-0812">Transmembrane</keyword>
<sequence length="660" mass="72352">METTRLVEPEIGPPFAQQDDVKNETTNLGKPQVSEKATESHALANESVNAGADDHGALAKPFNEDLVEVRDLGWNNEDSQVAQPVVNGISNEQLWKLVRRFDKQTFHVKSISRTPLANLDMNIAEDEEFSPEKLRAHLERLYTSVAVQLVAFYQHIVRLRSWRERRRTITFFGVYFTAWFLDILLPTLVAFLIVLIMIPKSRGVCFPFAPPALISSATGGVQKPPAGVLGSDDTITGAPESHDGEGAEQEANSFVTNIATLLFSTSIGKHPQDTSAGPSPDISIPDLTQVQQDIPGISAVDNDTTQDETKQPVSKIVWTKAEAFMHVISNVVDTWERFGNALSPTPPFPEEKPRIRLAACLAPVLVATFLTTSYVMVKSSGLVFGLLFFGNPLLSRLEAIISRTYPRWQKYLALENSILRGVPTNAQLTITLLRIGERGRAPLPPPRPADEDAAKQKQSVLEQDLGHLEASDDEVQNAIAPEPTGNAAMDDVNETPRKSSRIVRALKGTTGGAISTLLATDKVKAAIGRKHAQNRLGVVKQPAIDPIPGPVRFPARYKGNKGFAYITTTATSPALSWTPDSSGSTHAWSIAVSDVTELRKVDGLGWKSKIAVKWALEKKIVDGLVIKTTRGQEFHLTAMTGRDELFNRLLASGHQMWESY</sequence>
<feature type="region of interest" description="Disordered" evidence="1">
    <location>
        <begin position="1"/>
        <end position="39"/>
    </location>
</feature>
<evidence type="ECO:0000256" key="1">
    <source>
        <dbReference type="SAM" id="MobiDB-lite"/>
    </source>
</evidence>
<name>A0A168DG93_9HYPO</name>
<evidence type="ECO:0000313" key="3">
    <source>
        <dbReference type="EMBL" id="KZZ97714.1"/>
    </source>
</evidence>
<keyword evidence="2" id="KW-1133">Transmembrane helix</keyword>
<keyword evidence="4" id="KW-1185">Reference proteome</keyword>
<evidence type="ECO:0000256" key="2">
    <source>
        <dbReference type="SAM" id="Phobius"/>
    </source>
</evidence>
<accession>A0A168DG93</accession>
<dbReference type="InterPro" id="IPR021709">
    <property type="entry name" value="DUF3292"/>
</dbReference>